<proteinExistence type="predicted"/>
<dbReference type="AlphaFoldDB" id="A0A8J3EX52"/>
<organism evidence="3 4">
    <name type="scientific">Gottfriedia solisilvae</name>
    <dbReference type="NCBI Taxonomy" id="1516104"/>
    <lineage>
        <taxon>Bacteria</taxon>
        <taxon>Bacillati</taxon>
        <taxon>Bacillota</taxon>
        <taxon>Bacilli</taxon>
        <taxon>Bacillales</taxon>
        <taxon>Bacillaceae</taxon>
        <taxon>Gottfriedia</taxon>
    </lineage>
</organism>
<dbReference type="OrthoDB" id="2088419at2"/>
<reference evidence="4" key="1">
    <citation type="journal article" date="2019" name="Int. J. Syst. Evol. Microbiol.">
        <title>The Global Catalogue of Microorganisms (GCM) 10K type strain sequencing project: providing services to taxonomists for standard genome sequencing and annotation.</title>
        <authorList>
            <consortium name="The Broad Institute Genomics Platform"/>
            <consortium name="The Broad Institute Genome Sequencing Center for Infectious Disease"/>
            <person name="Wu L."/>
            <person name="Ma J."/>
        </authorList>
    </citation>
    <scope>NUCLEOTIDE SEQUENCE [LARGE SCALE GENOMIC DNA]</scope>
    <source>
        <strain evidence="4">CGMCC 1.14993</strain>
    </source>
</reference>
<evidence type="ECO:0000256" key="1">
    <source>
        <dbReference type="SAM" id="Phobius"/>
    </source>
</evidence>
<sequence length="73" mass="8440">MNVFILFPILFIIWGVIGVLFPRIWWYVGEGWKFKNVEPSSAALIMARIGGILALIVGYFLYNFIATSFVYYI</sequence>
<feature type="transmembrane region" description="Helical" evidence="1">
    <location>
        <begin position="49"/>
        <end position="72"/>
    </location>
</feature>
<keyword evidence="1" id="KW-1133">Transmembrane helix</keyword>
<dbReference type="RefSeq" id="WP_087999078.1">
    <property type="nucleotide sequence ID" value="NZ_BMHB01000001.1"/>
</dbReference>
<feature type="domain" description="DUF6199" evidence="2">
    <location>
        <begin position="9"/>
        <end position="61"/>
    </location>
</feature>
<keyword evidence="1" id="KW-0472">Membrane</keyword>
<evidence type="ECO:0000313" key="4">
    <source>
        <dbReference type="Proteomes" id="UP000626244"/>
    </source>
</evidence>
<gene>
    <name evidence="3" type="ORF">GCM10007380_08300</name>
</gene>
<name>A0A8J3EX52_9BACI</name>
<keyword evidence="1" id="KW-0812">Transmembrane</keyword>
<feature type="transmembrane region" description="Helical" evidence="1">
    <location>
        <begin position="6"/>
        <end position="28"/>
    </location>
</feature>
<comment type="caution">
    <text evidence="3">The sequence shown here is derived from an EMBL/GenBank/DDBJ whole genome shotgun (WGS) entry which is preliminary data.</text>
</comment>
<dbReference type="EMBL" id="BMHB01000001">
    <property type="protein sequence ID" value="GGI11530.1"/>
    <property type="molecule type" value="Genomic_DNA"/>
</dbReference>
<keyword evidence="4" id="KW-1185">Reference proteome</keyword>
<dbReference type="InterPro" id="IPR045679">
    <property type="entry name" value="DUF6199"/>
</dbReference>
<protein>
    <recommendedName>
        <fullName evidence="2">DUF6199 domain-containing protein</fullName>
    </recommendedName>
</protein>
<evidence type="ECO:0000313" key="3">
    <source>
        <dbReference type="EMBL" id="GGI11530.1"/>
    </source>
</evidence>
<accession>A0A8J3EX52</accession>
<evidence type="ECO:0000259" key="2">
    <source>
        <dbReference type="Pfam" id="PF19701"/>
    </source>
</evidence>
<dbReference type="Pfam" id="PF19701">
    <property type="entry name" value="DUF6199"/>
    <property type="match status" value="1"/>
</dbReference>
<dbReference type="Proteomes" id="UP000626244">
    <property type="component" value="Unassembled WGS sequence"/>
</dbReference>